<sequence length="433" mass="48947">MKKHYGTILISIVFVVVCFIYWDNYNAVASIDGIKTEVSKAISRSTKKNYYKDNIETIAQMNYEINNNKYIGEDIKKYWNDFRLAIQKTGNNSPSDSLTLSQSLTLEFYKVSFKHNNLRVNQGLTLVFIAGVFILFLYLAQYQDLLRDIVGNWKTINQVNVELLSLNGTTPIVKQPYSLARTQLAVWTFIVSSVYLYAILWDKRDISGINQTALILMGISAGTFTVGAIMDVTEIENNVQRGQNQPSQGFFRDILSDKSGAISIHRYQNVIWTLVAIIIYIYRYNNPKNLNELPELDGTILALSGISSATYLLFKSRENVIPAKVARIKLAAGNTLNEDEKKFISGSGEGFRTSVVKLMSLDNKKEIPATPEDGSNFDFVAKEYDREIYKKITATWKGKLKKDDNTEIILSGNVNEIPNLDGEVILVNLDKQT</sequence>
<evidence type="ECO:0000313" key="2">
    <source>
        <dbReference type="EMBL" id="OQP38618.1"/>
    </source>
</evidence>
<organism evidence="2 3">
    <name type="scientific">Niastella yeongjuensis</name>
    <dbReference type="NCBI Taxonomy" id="354355"/>
    <lineage>
        <taxon>Bacteria</taxon>
        <taxon>Pseudomonadati</taxon>
        <taxon>Bacteroidota</taxon>
        <taxon>Chitinophagia</taxon>
        <taxon>Chitinophagales</taxon>
        <taxon>Chitinophagaceae</taxon>
        <taxon>Niastella</taxon>
    </lineage>
</organism>
<dbReference type="EMBL" id="LVXG01000082">
    <property type="protein sequence ID" value="OQP38618.1"/>
    <property type="molecule type" value="Genomic_DNA"/>
</dbReference>
<keyword evidence="3" id="KW-1185">Reference proteome</keyword>
<comment type="caution">
    <text evidence="2">The sequence shown here is derived from an EMBL/GenBank/DDBJ whole genome shotgun (WGS) entry which is preliminary data.</text>
</comment>
<dbReference type="AlphaFoldDB" id="A0A1V9DXM1"/>
<feature type="transmembrane region" description="Helical" evidence="1">
    <location>
        <begin position="213"/>
        <end position="232"/>
    </location>
</feature>
<keyword evidence="1" id="KW-0472">Membrane</keyword>
<feature type="transmembrane region" description="Helical" evidence="1">
    <location>
        <begin position="184"/>
        <end position="201"/>
    </location>
</feature>
<evidence type="ECO:0000256" key="1">
    <source>
        <dbReference type="SAM" id="Phobius"/>
    </source>
</evidence>
<feature type="transmembrane region" description="Helical" evidence="1">
    <location>
        <begin position="267"/>
        <end position="284"/>
    </location>
</feature>
<dbReference type="STRING" id="354355.SAMN05660816_02803"/>
<dbReference type="OrthoDB" id="795005at2"/>
<keyword evidence="1" id="KW-1133">Transmembrane helix</keyword>
<name>A0A1V9DXM1_9BACT</name>
<dbReference type="RefSeq" id="WP_081204623.1">
    <property type="nucleotide sequence ID" value="NZ_FOCZ01000004.1"/>
</dbReference>
<gene>
    <name evidence="2" type="ORF">A4H97_18000</name>
</gene>
<keyword evidence="1" id="KW-0812">Transmembrane</keyword>
<evidence type="ECO:0000313" key="3">
    <source>
        <dbReference type="Proteomes" id="UP000192610"/>
    </source>
</evidence>
<dbReference type="Proteomes" id="UP000192610">
    <property type="component" value="Unassembled WGS sequence"/>
</dbReference>
<feature type="transmembrane region" description="Helical" evidence="1">
    <location>
        <begin position="120"/>
        <end position="140"/>
    </location>
</feature>
<accession>A0A1V9DXM1</accession>
<proteinExistence type="predicted"/>
<protein>
    <submittedName>
        <fullName evidence="2">Uncharacterized protein</fullName>
    </submittedName>
</protein>
<reference evidence="3" key="1">
    <citation type="submission" date="2016-04" db="EMBL/GenBank/DDBJ databases">
        <authorList>
            <person name="Chen L."/>
            <person name="Zhuang W."/>
            <person name="Wang G."/>
        </authorList>
    </citation>
    <scope>NUCLEOTIDE SEQUENCE [LARGE SCALE GENOMIC DNA]</scope>
    <source>
        <strain evidence="3">17621</strain>
    </source>
</reference>
<feature type="transmembrane region" description="Helical" evidence="1">
    <location>
        <begin position="5"/>
        <end position="22"/>
    </location>
</feature>